<sequence>MNGKIVTFCSVLVFVVLIKTRSSSGILCHGKTHLCYEVPRENCTCVPFTMKCPPENMVIECPKGGNQNCQMIRGRESSCRCVCDAQ</sequence>
<proteinExistence type="predicted"/>
<dbReference type="AlphaFoldDB" id="A0A131Z4C1"/>
<reference evidence="2" key="1">
    <citation type="journal article" date="2016" name="Ticks Tick Borne Dis.">
        <title>De novo assembly and annotation of the salivary gland transcriptome of Rhipicephalus appendiculatus male and female ticks during blood feeding.</title>
        <authorList>
            <person name="de Castro M.H."/>
            <person name="de Klerk D."/>
            <person name="Pienaar R."/>
            <person name="Latif A.A."/>
            <person name="Rees D.J."/>
            <person name="Mans B.J."/>
        </authorList>
    </citation>
    <scope>NUCLEOTIDE SEQUENCE</scope>
    <source>
        <tissue evidence="2">Salivary glands</tissue>
    </source>
</reference>
<organism evidence="2">
    <name type="scientific">Rhipicephalus appendiculatus</name>
    <name type="common">Brown ear tick</name>
    <dbReference type="NCBI Taxonomy" id="34631"/>
    <lineage>
        <taxon>Eukaryota</taxon>
        <taxon>Metazoa</taxon>
        <taxon>Ecdysozoa</taxon>
        <taxon>Arthropoda</taxon>
        <taxon>Chelicerata</taxon>
        <taxon>Arachnida</taxon>
        <taxon>Acari</taxon>
        <taxon>Parasitiformes</taxon>
        <taxon>Ixodida</taxon>
        <taxon>Ixodoidea</taxon>
        <taxon>Ixodidae</taxon>
        <taxon>Rhipicephalinae</taxon>
        <taxon>Rhipicephalus</taxon>
        <taxon>Rhipicephalus</taxon>
    </lineage>
</organism>
<dbReference type="EMBL" id="GEDV01002314">
    <property type="protein sequence ID" value="JAP86243.1"/>
    <property type="molecule type" value="Transcribed_RNA"/>
</dbReference>
<protein>
    <submittedName>
        <fullName evidence="2">Dermacentor 9 kDa family member</fullName>
    </submittedName>
</protein>
<name>A0A131Z4C1_RHIAP</name>
<accession>A0A131Z4C1</accession>
<feature type="signal peptide" evidence="1">
    <location>
        <begin position="1"/>
        <end position="25"/>
    </location>
</feature>
<evidence type="ECO:0000313" key="2">
    <source>
        <dbReference type="EMBL" id="JAP86243.1"/>
    </source>
</evidence>
<feature type="chain" id="PRO_5007286728" evidence="1">
    <location>
        <begin position="26"/>
        <end position="86"/>
    </location>
</feature>
<keyword evidence="1" id="KW-0732">Signal</keyword>
<evidence type="ECO:0000256" key="1">
    <source>
        <dbReference type="SAM" id="SignalP"/>
    </source>
</evidence>